<feature type="region of interest" description="Disordered" evidence="1">
    <location>
        <begin position="1"/>
        <end position="28"/>
    </location>
</feature>
<dbReference type="EMBL" id="CH476619">
    <property type="protein sequence ID" value="EEP82636.1"/>
    <property type="molecule type" value="Genomic_DNA"/>
</dbReference>
<dbReference type="VEuPathDB" id="FungiDB:UREG_07501"/>
<dbReference type="Gene3D" id="1.20.120.900">
    <property type="entry name" value="Pex19, mPTS binding domain"/>
    <property type="match status" value="1"/>
</dbReference>
<dbReference type="OrthoDB" id="21292at2759"/>
<dbReference type="Pfam" id="PF04614">
    <property type="entry name" value="Pex19"/>
    <property type="match status" value="1"/>
</dbReference>
<reference evidence="3" key="1">
    <citation type="journal article" date="2009" name="Genome Res.">
        <title>Comparative genomic analyses of the human fungal pathogens Coccidioides and their relatives.</title>
        <authorList>
            <person name="Sharpton T.J."/>
            <person name="Stajich J.E."/>
            <person name="Rounsley S.D."/>
            <person name="Gardner M.J."/>
            <person name="Wortman J.R."/>
            <person name="Jordar V.S."/>
            <person name="Maiti R."/>
            <person name="Kodira C.D."/>
            <person name="Neafsey D.E."/>
            <person name="Zeng Q."/>
            <person name="Hung C.-Y."/>
            <person name="McMahan C."/>
            <person name="Muszewska A."/>
            <person name="Grynberg M."/>
            <person name="Mandel M.A."/>
            <person name="Kellner E.M."/>
            <person name="Barker B.M."/>
            <person name="Galgiani J.N."/>
            <person name="Orbach M.J."/>
            <person name="Kirkland T.N."/>
            <person name="Cole G.T."/>
            <person name="Henn M.R."/>
            <person name="Birren B.W."/>
            <person name="Taylor J.W."/>
        </authorList>
    </citation>
    <scope>NUCLEOTIDE SEQUENCE [LARGE SCALE GENOMIC DNA]</scope>
    <source>
        <strain evidence="3">UAMH 1704</strain>
    </source>
</reference>
<dbReference type="eggNOG" id="KOG3133">
    <property type="taxonomic scope" value="Eukaryota"/>
</dbReference>
<evidence type="ECO:0000256" key="1">
    <source>
        <dbReference type="SAM" id="MobiDB-lite"/>
    </source>
</evidence>
<dbReference type="OMA" id="NLIMRAM"/>
<dbReference type="KEGG" id="ure:UREG_07501"/>
<evidence type="ECO:0000313" key="2">
    <source>
        <dbReference type="EMBL" id="EEP82636.1"/>
    </source>
</evidence>
<dbReference type="InterPro" id="IPR038322">
    <property type="entry name" value="Pex19_C_sf"/>
</dbReference>
<keyword evidence="3" id="KW-1185">Reference proteome</keyword>
<dbReference type="InParanoid" id="C4JZA0"/>
<accession>C4JZA0</accession>
<dbReference type="GO" id="GO:0005778">
    <property type="term" value="C:peroxisomal membrane"/>
    <property type="evidence" value="ECO:0007669"/>
    <property type="project" value="TreeGrafter"/>
</dbReference>
<dbReference type="InterPro" id="IPR006708">
    <property type="entry name" value="Pex19"/>
</dbReference>
<dbReference type="GeneID" id="8439969"/>
<dbReference type="HOGENOM" id="CLU_043063_2_0_1"/>
<evidence type="ECO:0000313" key="3">
    <source>
        <dbReference type="Proteomes" id="UP000002058"/>
    </source>
</evidence>
<dbReference type="PANTHER" id="PTHR12774:SF2">
    <property type="entry name" value="PEROXISOMAL BIOGENESIS FACTOR 19"/>
    <property type="match status" value="1"/>
</dbReference>
<dbReference type="PANTHER" id="PTHR12774">
    <property type="entry name" value="PEROXISOMAL BIOGENESIS FACTOR 19"/>
    <property type="match status" value="1"/>
</dbReference>
<dbReference type="AlphaFoldDB" id="C4JZA0"/>
<gene>
    <name evidence="2" type="ORF">UREG_07501</name>
</gene>
<dbReference type="GO" id="GO:0033328">
    <property type="term" value="F:peroxisome membrane targeting sequence binding"/>
    <property type="evidence" value="ECO:0007669"/>
    <property type="project" value="TreeGrafter"/>
</dbReference>
<feature type="region of interest" description="Disordered" evidence="1">
    <location>
        <begin position="216"/>
        <end position="247"/>
    </location>
</feature>
<feature type="region of interest" description="Disordered" evidence="1">
    <location>
        <begin position="46"/>
        <end position="75"/>
    </location>
</feature>
<sequence>MAELLGGSGGGGEAGGGPDAGGDDDDWNALAQELAKNGMQPGDLMKLMLGEDLSGAGAGGSGEASTENAGKQEETFQETIRKTMDRMQESGDKATAAVNDSADNDVLVQMLKAMEAMDASGLGGDGQDDDEKFENLIMRAMEQLSNKEILYEPVKELHEKFGPWLKENKEKLSKEDYERYGKQAQLMADVMKKFDEPGYSDDKPEHRNYIWEKMQEMQSTGTPPKDLVSDPFADEVFGAAGPQCPQQ</sequence>
<proteinExistence type="predicted"/>
<dbReference type="GO" id="GO:0045046">
    <property type="term" value="P:protein import into peroxisome membrane"/>
    <property type="evidence" value="ECO:0007669"/>
    <property type="project" value="TreeGrafter"/>
</dbReference>
<name>C4JZA0_UNCRE</name>
<dbReference type="FunCoup" id="C4JZA0">
    <property type="interactions" value="229"/>
</dbReference>
<dbReference type="RefSeq" id="XP_002582728.1">
    <property type="nucleotide sequence ID" value="XM_002582682.1"/>
</dbReference>
<organism evidence="2 3">
    <name type="scientific">Uncinocarpus reesii (strain UAMH 1704)</name>
    <dbReference type="NCBI Taxonomy" id="336963"/>
    <lineage>
        <taxon>Eukaryota</taxon>
        <taxon>Fungi</taxon>
        <taxon>Dikarya</taxon>
        <taxon>Ascomycota</taxon>
        <taxon>Pezizomycotina</taxon>
        <taxon>Eurotiomycetes</taxon>
        <taxon>Eurotiomycetidae</taxon>
        <taxon>Onygenales</taxon>
        <taxon>Onygenaceae</taxon>
        <taxon>Uncinocarpus</taxon>
    </lineage>
</organism>
<feature type="compositionally biased region" description="Gly residues" evidence="1">
    <location>
        <begin position="1"/>
        <end position="20"/>
    </location>
</feature>
<dbReference type="STRING" id="336963.C4JZA0"/>
<dbReference type="Proteomes" id="UP000002058">
    <property type="component" value="Unassembled WGS sequence"/>
</dbReference>
<protein>
    <submittedName>
        <fullName evidence="2">Uncharacterized protein</fullName>
    </submittedName>
</protein>